<evidence type="ECO:0000313" key="3">
    <source>
        <dbReference type="Proteomes" id="UP000230758"/>
    </source>
</evidence>
<gene>
    <name evidence="2" type="ORF">CO185_01590</name>
</gene>
<keyword evidence="2" id="KW-0489">Methyltransferase</keyword>
<sequence length="205" mass="24113">MNKQVDKTHYFFSKYSHKDRWVSYYHQIDEVLKLKPESILEIGVGDKVFGSFIKNNTDILYKSVDIDKDLGPDIVGSVTALPIEDGTYDAVCAFEVLEHLPYEKFPQVLSELKRVSKKNVIVSLPHFGPPIKFSLKIPFLPEVKLSFKIPFYQKHEFNGEHYWEIGKRGYSVSRIKKDIEKYFKIAKDFIPFENQYHHFFVLEKK</sequence>
<dbReference type="InterPro" id="IPR029063">
    <property type="entry name" value="SAM-dependent_MTases_sf"/>
</dbReference>
<dbReference type="SUPFAM" id="SSF53335">
    <property type="entry name" value="S-adenosyl-L-methionine-dependent methyltransferases"/>
    <property type="match status" value="1"/>
</dbReference>
<dbReference type="Pfam" id="PF08241">
    <property type="entry name" value="Methyltransf_11"/>
    <property type="match status" value="1"/>
</dbReference>
<dbReference type="EMBL" id="PFXF01000021">
    <property type="protein sequence ID" value="PJA32818.1"/>
    <property type="molecule type" value="Genomic_DNA"/>
</dbReference>
<name>A0A2M7WS44_9BACT</name>
<feature type="domain" description="Methyltransferase type 11" evidence="1">
    <location>
        <begin position="71"/>
        <end position="121"/>
    </location>
</feature>
<dbReference type="Gene3D" id="3.40.50.150">
    <property type="entry name" value="Vaccinia Virus protein VP39"/>
    <property type="match status" value="1"/>
</dbReference>
<dbReference type="Proteomes" id="UP000230758">
    <property type="component" value="Unassembled WGS sequence"/>
</dbReference>
<evidence type="ECO:0000259" key="1">
    <source>
        <dbReference type="Pfam" id="PF08241"/>
    </source>
</evidence>
<dbReference type="GO" id="GO:0032259">
    <property type="term" value="P:methylation"/>
    <property type="evidence" value="ECO:0007669"/>
    <property type="project" value="UniProtKB-KW"/>
</dbReference>
<comment type="caution">
    <text evidence="2">The sequence shown here is derived from an EMBL/GenBank/DDBJ whole genome shotgun (WGS) entry which is preliminary data.</text>
</comment>
<dbReference type="InterPro" id="IPR013216">
    <property type="entry name" value="Methyltransf_11"/>
</dbReference>
<organism evidence="2 3">
    <name type="scientific">Candidatus Zambryskibacteria bacterium CG_4_9_14_3_um_filter_42_15</name>
    <dbReference type="NCBI Taxonomy" id="1975112"/>
    <lineage>
        <taxon>Bacteria</taxon>
        <taxon>Candidatus Zambryskiibacteriota</taxon>
    </lineage>
</organism>
<accession>A0A2M7WS44</accession>
<dbReference type="GO" id="GO:0008757">
    <property type="term" value="F:S-adenosylmethionine-dependent methyltransferase activity"/>
    <property type="evidence" value="ECO:0007669"/>
    <property type="project" value="InterPro"/>
</dbReference>
<reference evidence="3" key="1">
    <citation type="submission" date="2017-09" db="EMBL/GenBank/DDBJ databases">
        <title>Depth-based differentiation of microbial function through sediment-hosted aquifers and enrichment of novel symbionts in the deep terrestrial subsurface.</title>
        <authorList>
            <person name="Probst A.J."/>
            <person name="Ladd B."/>
            <person name="Jarett J.K."/>
            <person name="Geller-Mcgrath D.E."/>
            <person name="Sieber C.M.K."/>
            <person name="Emerson J.B."/>
            <person name="Anantharaman K."/>
            <person name="Thomas B.C."/>
            <person name="Malmstrom R."/>
            <person name="Stieglmeier M."/>
            <person name="Klingl A."/>
            <person name="Woyke T."/>
            <person name="Ryan C.M."/>
            <person name="Banfield J.F."/>
        </authorList>
    </citation>
    <scope>NUCLEOTIDE SEQUENCE [LARGE SCALE GENOMIC DNA]</scope>
</reference>
<proteinExistence type="predicted"/>
<evidence type="ECO:0000313" key="2">
    <source>
        <dbReference type="EMBL" id="PJA32818.1"/>
    </source>
</evidence>
<protein>
    <submittedName>
        <fullName evidence="2">Methyltransferase type 11</fullName>
    </submittedName>
</protein>
<keyword evidence="2" id="KW-0808">Transferase</keyword>
<dbReference type="AlphaFoldDB" id="A0A2M7WS44"/>